<comment type="caution">
    <text evidence="7">The sequence shown here is derived from an EMBL/GenBank/DDBJ whole genome shotgun (WGS) entry which is preliminary data.</text>
</comment>
<evidence type="ECO:0000313" key="8">
    <source>
        <dbReference type="Proteomes" id="UP000077051"/>
    </source>
</evidence>
<evidence type="ECO:0008006" key="9">
    <source>
        <dbReference type="Google" id="ProtNLM"/>
    </source>
</evidence>
<keyword evidence="3 6" id="KW-1133">Transmembrane helix</keyword>
<feature type="transmembrane region" description="Helical" evidence="6">
    <location>
        <begin position="204"/>
        <end position="227"/>
    </location>
</feature>
<dbReference type="EMBL" id="AMYB01000011">
    <property type="protein sequence ID" value="OAC98095.1"/>
    <property type="molecule type" value="Genomic_DNA"/>
</dbReference>
<evidence type="ECO:0000256" key="1">
    <source>
        <dbReference type="ARBA" id="ARBA00004141"/>
    </source>
</evidence>
<evidence type="ECO:0000256" key="4">
    <source>
        <dbReference type="ARBA" id="ARBA00023136"/>
    </source>
</evidence>
<reference evidence="7 8" key="1">
    <citation type="submission" date="2015-06" db="EMBL/GenBank/DDBJ databases">
        <title>Expansion of signal transduction pathways in fungi by whole-genome duplication.</title>
        <authorList>
            <consortium name="DOE Joint Genome Institute"/>
            <person name="Corrochano L.M."/>
            <person name="Kuo A."/>
            <person name="Marcet-Houben M."/>
            <person name="Polaino S."/>
            <person name="Salamov A."/>
            <person name="Villalobos J.M."/>
            <person name="Alvarez M.I."/>
            <person name="Avalos J."/>
            <person name="Benito E.P."/>
            <person name="Benoit I."/>
            <person name="Burger G."/>
            <person name="Camino L.P."/>
            <person name="Canovas D."/>
            <person name="Cerda-Olmedo E."/>
            <person name="Cheng J.-F."/>
            <person name="Dominguez A."/>
            <person name="Elias M."/>
            <person name="Eslava A.P."/>
            <person name="Glaser F."/>
            <person name="Grimwood J."/>
            <person name="Gutierrez G."/>
            <person name="Heitman J."/>
            <person name="Henrissat B."/>
            <person name="Iturriaga E.A."/>
            <person name="Lang B.F."/>
            <person name="Lavin J.L."/>
            <person name="Lee S."/>
            <person name="Li W."/>
            <person name="Lindquist E."/>
            <person name="Lopez-Garcia S."/>
            <person name="Luque E.M."/>
            <person name="Marcos A.T."/>
            <person name="Martin J."/>
            <person name="Mccluskey K."/>
            <person name="Medina H.R."/>
            <person name="Miralles-Duran A."/>
            <person name="Miyazaki A."/>
            <person name="Munoz-Torres E."/>
            <person name="Oguiza J.A."/>
            <person name="Ohm R."/>
            <person name="Olmedo M."/>
            <person name="Orejas M."/>
            <person name="Ortiz-Castellanos L."/>
            <person name="Pisabarro A.G."/>
            <person name="Rodriguez-Romero J."/>
            <person name="Ruiz-Herrera J."/>
            <person name="Ruiz-Vazquez R."/>
            <person name="Sanz C."/>
            <person name="Schackwitz W."/>
            <person name="Schmutz J."/>
            <person name="Shahriari M."/>
            <person name="Shelest E."/>
            <person name="Silva-Franco F."/>
            <person name="Soanes D."/>
            <person name="Syed K."/>
            <person name="Tagua V.G."/>
            <person name="Talbot N.J."/>
            <person name="Thon M."/>
            <person name="De Vries R.P."/>
            <person name="Wiebenga A."/>
            <person name="Yadav J.S."/>
            <person name="Braun E.L."/>
            <person name="Baker S."/>
            <person name="Garre V."/>
            <person name="Horwitz B."/>
            <person name="Torres-Martinez S."/>
            <person name="Idnurm A."/>
            <person name="Herrera-Estrella A."/>
            <person name="Gabaldon T."/>
            <person name="Grigoriev I.V."/>
        </authorList>
    </citation>
    <scope>NUCLEOTIDE SEQUENCE [LARGE SCALE GENOMIC DNA]</scope>
    <source>
        <strain evidence="7 8">CBS 277.49</strain>
    </source>
</reference>
<dbReference type="PANTHER" id="PTHR23507">
    <property type="entry name" value="ZGC:174356"/>
    <property type="match status" value="1"/>
</dbReference>
<dbReference type="GO" id="GO:0022857">
    <property type="term" value="F:transmembrane transporter activity"/>
    <property type="evidence" value="ECO:0007669"/>
    <property type="project" value="InterPro"/>
</dbReference>
<evidence type="ECO:0000256" key="3">
    <source>
        <dbReference type="ARBA" id="ARBA00022989"/>
    </source>
</evidence>
<keyword evidence="8" id="KW-1185">Reference proteome</keyword>
<dbReference type="VEuPathDB" id="FungiDB:MUCCIDRAFT_167746"/>
<dbReference type="InterPro" id="IPR011701">
    <property type="entry name" value="MFS"/>
</dbReference>
<feature type="transmembrane region" description="Helical" evidence="6">
    <location>
        <begin position="301"/>
        <end position="326"/>
    </location>
</feature>
<dbReference type="AlphaFoldDB" id="A0A168GWH8"/>
<keyword evidence="4 6" id="KW-0472">Membrane</keyword>
<feature type="transmembrane region" description="Helical" evidence="6">
    <location>
        <begin position="513"/>
        <end position="532"/>
    </location>
</feature>
<feature type="transmembrane region" description="Helical" evidence="6">
    <location>
        <begin position="46"/>
        <end position="64"/>
    </location>
</feature>
<proteinExistence type="predicted"/>
<feature type="transmembrane region" description="Helical" evidence="6">
    <location>
        <begin position="338"/>
        <end position="358"/>
    </location>
</feature>
<accession>A0A168GWH8</accession>
<dbReference type="InterPro" id="IPR036259">
    <property type="entry name" value="MFS_trans_sf"/>
</dbReference>
<gene>
    <name evidence="7" type="ORF">MUCCIDRAFT_167746</name>
</gene>
<comment type="subcellular location">
    <subcellularLocation>
        <location evidence="1">Membrane</location>
        <topology evidence="1">Multi-pass membrane protein</topology>
    </subcellularLocation>
</comment>
<dbReference type="Proteomes" id="UP000077051">
    <property type="component" value="Unassembled WGS sequence"/>
</dbReference>
<dbReference type="OrthoDB" id="3026777at2759"/>
<sequence length="551" mass="60071">MSSKLQTANEETPLLSAPTIVDQASSSASSDNAKLLSAKKKKASPWHVIVALFCLTFSFGALYAPMIQFYTVIFCYKYYQQQSGDSGADIPLDNCAIPEVQAIVSEAQAIIMFLTYASTLLVASYYGALSDRKGRRLIMMISTLGSLIQIALFIITIKYIHIFGISLLFIAPIIKGLMAGDTVAIAAVQAYISDCTTRAERTIAFGNMMATVFLGTSIGPTVASFLLNKTKSINSIFYMVFIIHFVIGLYFWLVMPESNDISQYNSESKQQGKQSFLQRINIFSALQILHRRSTSEHASQYALPLMAGVQFLLYIVMMPPSLLYAMLQFKWTAYEGGLFFSLCSFTRVVIMLTVLPLLSKIFHRNKATTTSTPSSSPPTSPATSAIKVEEEEPASPSSSTSSAIVDTRSKQDIRHAIIFDSWMIRTGLTIETVCFVAFGLVTTSVGFSITGATQSFALLAAPSLRSLLTSLVDPTEIGELLGAMAVLEACGMIISQLTINTIYSASVATMPNLIFFVCAIISGLALTFSFFVHPSKPLNTTNDTSLIHEDC</sequence>
<evidence type="ECO:0000256" key="5">
    <source>
        <dbReference type="SAM" id="MobiDB-lite"/>
    </source>
</evidence>
<feature type="transmembrane region" description="Helical" evidence="6">
    <location>
        <begin position="480"/>
        <end position="501"/>
    </location>
</feature>
<feature type="compositionally biased region" description="Low complexity" evidence="5">
    <location>
        <begin position="394"/>
        <end position="403"/>
    </location>
</feature>
<feature type="transmembrane region" description="Helical" evidence="6">
    <location>
        <begin position="433"/>
        <end position="460"/>
    </location>
</feature>
<dbReference type="Pfam" id="PF07690">
    <property type="entry name" value="MFS_1"/>
    <property type="match status" value="1"/>
</dbReference>
<evidence type="ECO:0000256" key="2">
    <source>
        <dbReference type="ARBA" id="ARBA00022692"/>
    </source>
</evidence>
<evidence type="ECO:0000313" key="7">
    <source>
        <dbReference type="EMBL" id="OAC98095.1"/>
    </source>
</evidence>
<dbReference type="Gene3D" id="1.20.1250.20">
    <property type="entry name" value="MFS general substrate transporter like domains"/>
    <property type="match status" value="1"/>
</dbReference>
<dbReference type="PANTHER" id="PTHR23507:SF1">
    <property type="entry name" value="FI18259P1-RELATED"/>
    <property type="match status" value="1"/>
</dbReference>
<organism evidence="7 8">
    <name type="scientific">Mucor lusitanicus CBS 277.49</name>
    <dbReference type="NCBI Taxonomy" id="747725"/>
    <lineage>
        <taxon>Eukaryota</taxon>
        <taxon>Fungi</taxon>
        <taxon>Fungi incertae sedis</taxon>
        <taxon>Mucoromycota</taxon>
        <taxon>Mucoromycotina</taxon>
        <taxon>Mucoromycetes</taxon>
        <taxon>Mucorales</taxon>
        <taxon>Mucorineae</taxon>
        <taxon>Mucoraceae</taxon>
        <taxon>Mucor</taxon>
    </lineage>
</organism>
<evidence type="ECO:0000256" key="6">
    <source>
        <dbReference type="SAM" id="Phobius"/>
    </source>
</evidence>
<feature type="transmembrane region" description="Helical" evidence="6">
    <location>
        <begin position="138"/>
        <end position="161"/>
    </location>
</feature>
<feature type="transmembrane region" description="Helical" evidence="6">
    <location>
        <begin position="233"/>
        <end position="253"/>
    </location>
</feature>
<dbReference type="SUPFAM" id="SSF103473">
    <property type="entry name" value="MFS general substrate transporter"/>
    <property type="match status" value="1"/>
</dbReference>
<name>A0A168GWH8_MUCCL</name>
<feature type="transmembrane region" description="Helical" evidence="6">
    <location>
        <begin position="167"/>
        <end position="192"/>
    </location>
</feature>
<keyword evidence="2 6" id="KW-0812">Transmembrane</keyword>
<feature type="region of interest" description="Disordered" evidence="5">
    <location>
        <begin position="367"/>
        <end position="405"/>
    </location>
</feature>
<feature type="transmembrane region" description="Helical" evidence="6">
    <location>
        <begin position="107"/>
        <end position="126"/>
    </location>
</feature>
<protein>
    <recommendedName>
        <fullName evidence="9">Major facilitator superfamily (MFS) profile domain-containing protein</fullName>
    </recommendedName>
</protein>
<dbReference type="GO" id="GO:0016020">
    <property type="term" value="C:membrane"/>
    <property type="evidence" value="ECO:0007669"/>
    <property type="project" value="UniProtKB-SubCell"/>
</dbReference>